<comment type="similarity">
    <text evidence="1">Belongs to the type-I restriction system S methylase family.</text>
</comment>
<protein>
    <submittedName>
        <fullName evidence="5">Restriction endonuclease subunit S</fullName>
        <ecNumber evidence="5">3.1.21.-</ecNumber>
    </submittedName>
</protein>
<dbReference type="EC" id="3.1.21.-" evidence="5"/>
<comment type="caution">
    <text evidence="5">The sequence shown here is derived from an EMBL/GenBank/DDBJ whole genome shotgun (WGS) entry which is preliminary data.</text>
</comment>
<dbReference type="GO" id="GO:0016787">
    <property type="term" value="F:hydrolase activity"/>
    <property type="evidence" value="ECO:0007669"/>
    <property type="project" value="UniProtKB-KW"/>
</dbReference>
<proteinExistence type="inferred from homology"/>
<reference evidence="5 6" key="1">
    <citation type="submission" date="2024-12" db="EMBL/GenBank/DDBJ databases">
        <title>Pseudomonas species isolated from Lotus nodules promote plant growth.</title>
        <authorList>
            <person name="Yu Y.-H."/>
            <person name="Kurtenbach J."/>
            <person name="Crosbie D."/>
            <person name="Brachmann A."/>
            <person name="Marin M."/>
        </authorList>
    </citation>
    <scope>NUCLEOTIDE SEQUENCE [LARGE SCALE GENOMIC DNA]</scope>
    <source>
        <strain evidence="5 6">PLb12A</strain>
    </source>
</reference>
<dbReference type="GO" id="GO:0004519">
    <property type="term" value="F:endonuclease activity"/>
    <property type="evidence" value="ECO:0007669"/>
    <property type="project" value="UniProtKB-KW"/>
</dbReference>
<keyword evidence="6" id="KW-1185">Reference proteome</keyword>
<evidence type="ECO:0000313" key="5">
    <source>
        <dbReference type="EMBL" id="MFM9516841.1"/>
    </source>
</evidence>
<accession>A0ABW9H6R3</accession>
<dbReference type="InterPro" id="IPR044946">
    <property type="entry name" value="Restrct_endonuc_typeI_TRD_sf"/>
</dbReference>
<dbReference type="InterPro" id="IPR000055">
    <property type="entry name" value="Restrct_endonuc_typeI_TRD"/>
</dbReference>
<keyword evidence="5" id="KW-0378">Hydrolase</keyword>
<evidence type="ECO:0000256" key="2">
    <source>
        <dbReference type="ARBA" id="ARBA00022747"/>
    </source>
</evidence>
<dbReference type="EMBL" id="JBJVNW010000002">
    <property type="protein sequence ID" value="MFM9516841.1"/>
    <property type="molecule type" value="Genomic_DNA"/>
</dbReference>
<dbReference type="Proteomes" id="UP001631987">
    <property type="component" value="Unassembled WGS sequence"/>
</dbReference>
<dbReference type="Gene3D" id="3.90.220.20">
    <property type="entry name" value="DNA methylase specificity domains"/>
    <property type="match status" value="2"/>
</dbReference>
<keyword evidence="5" id="KW-0540">Nuclease</keyword>
<dbReference type="CDD" id="cd17288">
    <property type="entry name" value="RMtype1_S_LlaAI06ORF1089P_TRD1-CR1_like"/>
    <property type="match status" value="1"/>
</dbReference>
<evidence type="ECO:0000259" key="4">
    <source>
        <dbReference type="Pfam" id="PF01420"/>
    </source>
</evidence>
<keyword evidence="5" id="KW-0255">Endonuclease</keyword>
<keyword evidence="2" id="KW-0680">Restriction system</keyword>
<feature type="domain" description="Type I restriction modification DNA specificity" evidence="4">
    <location>
        <begin position="222"/>
        <end position="374"/>
    </location>
</feature>
<evidence type="ECO:0000256" key="3">
    <source>
        <dbReference type="ARBA" id="ARBA00023125"/>
    </source>
</evidence>
<dbReference type="Pfam" id="PF01420">
    <property type="entry name" value="Methylase_S"/>
    <property type="match status" value="1"/>
</dbReference>
<dbReference type="RefSeq" id="WP_409078307.1">
    <property type="nucleotide sequence ID" value="NZ_CP178857.1"/>
</dbReference>
<evidence type="ECO:0000313" key="6">
    <source>
        <dbReference type="Proteomes" id="UP001631987"/>
    </source>
</evidence>
<gene>
    <name evidence="5" type="ORF">ACKKH4_06175</name>
</gene>
<dbReference type="InterPro" id="IPR052021">
    <property type="entry name" value="Type-I_RS_S_subunit"/>
</dbReference>
<organism evidence="5 6">
    <name type="scientific">Pseudomonas monachiensis</name>
    <dbReference type="NCBI Taxonomy" id="3060212"/>
    <lineage>
        <taxon>Bacteria</taxon>
        <taxon>Pseudomonadati</taxon>
        <taxon>Pseudomonadota</taxon>
        <taxon>Gammaproteobacteria</taxon>
        <taxon>Pseudomonadales</taxon>
        <taxon>Pseudomonadaceae</taxon>
        <taxon>Pseudomonas</taxon>
    </lineage>
</organism>
<dbReference type="PANTHER" id="PTHR30408:SF12">
    <property type="entry name" value="TYPE I RESTRICTION ENZYME MJAVIII SPECIFICITY SUBUNIT"/>
    <property type="match status" value="1"/>
</dbReference>
<keyword evidence="3" id="KW-0238">DNA-binding</keyword>
<name>A0ABW9H6R3_9PSED</name>
<sequence length="385" mass="43895">MSRSEDCKVPQVRFSDYVEDWKEKTVGAILSEVKRTIVLEDNQQYELITVKRRNEGIVSRGHLFGRNILVKNYSQLQTGDFVISKRQVVHGATGMVPAHLNNAIVSNEYLIATNSKDISTEFLTILSGLSAMKRKFFLSSYGVDIEKLFFDVADWKKRVVTIPGKIEQEKICSHFKELDQLIQLHQYKHDKLLTLKQAMLQKMFPHAGATTPEIRFKGFEGKWAEQRLENIVEVCSGRDYKHLSAGNIPVYGTGGYMLSVDKALSYDKDAVGIGRKGTIDKPYLLRCPFWTVDTLFYATPKKGHNLDFIHSIFQKIDWKKYDESTGVPSLSKTAINEVGTYVPDLEEQQKIGLYFSQLDELISHHATQQKKLKQVKAACLGKMFI</sequence>
<dbReference type="Gene3D" id="1.10.287.1120">
    <property type="entry name" value="Bipartite methylase S protein"/>
    <property type="match status" value="1"/>
</dbReference>
<dbReference type="PANTHER" id="PTHR30408">
    <property type="entry name" value="TYPE-1 RESTRICTION ENZYME ECOKI SPECIFICITY PROTEIN"/>
    <property type="match status" value="1"/>
</dbReference>
<evidence type="ECO:0000256" key="1">
    <source>
        <dbReference type="ARBA" id="ARBA00010923"/>
    </source>
</evidence>
<dbReference type="SUPFAM" id="SSF116734">
    <property type="entry name" value="DNA methylase specificity domain"/>
    <property type="match status" value="2"/>
</dbReference>